<evidence type="ECO:0008006" key="4">
    <source>
        <dbReference type="Google" id="ProtNLM"/>
    </source>
</evidence>
<dbReference type="PROSITE" id="PS50294">
    <property type="entry name" value="WD_REPEATS_REGION"/>
    <property type="match status" value="1"/>
</dbReference>
<accession>A0ABR9LRP8</accession>
<feature type="repeat" description="WD" evidence="1">
    <location>
        <begin position="280"/>
        <end position="317"/>
    </location>
</feature>
<dbReference type="InterPro" id="IPR001680">
    <property type="entry name" value="WD40_rpt"/>
</dbReference>
<organism evidence="2 3">
    <name type="scientific">Nonomuraea angiospora</name>
    <dbReference type="NCBI Taxonomy" id="46172"/>
    <lineage>
        <taxon>Bacteria</taxon>
        <taxon>Bacillati</taxon>
        <taxon>Actinomycetota</taxon>
        <taxon>Actinomycetes</taxon>
        <taxon>Streptosporangiales</taxon>
        <taxon>Streptosporangiaceae</taxon>
        <taxon>Nonomuraea</taxon>
    </lineage>
</organism>
<dbReference type="InterPro" id="IPR011047">
    <property type="entry name" value="Quinoprotein_ADH-like_sf"/>
</dbReference>
<dbReference type="RefSeq" id="WP_192784124.1">
    <property type="nucleotide sequence ID" value="NZ_JADBEK010000001.1"/>
</dbReference>
<keyword evidence="3" id="KW-1185">Reference proteome</keyword>
<dbReference type="Proteomes" id="UP000633509">
    <property type="component" value="Unassembled WGS sequence"/>
</dbReference>
<evidence type="ECO:0000313" key="3">
    <source>
        <dbReference type="Proteomes" id="UP000633509"/>
    </source>
</evidence>
<protein>
    <recommendedName>
        <fullName evidence="4">WD40 repeat domain-containing protein</fullName>
    </recommendedName>
</protein>
<dbReference type="EMBL" id="JADBEK010000001">
    <property type="protein sequence ID" value="MBE1582942.1"/>
    <property type="molecule type" value="Genomic_DNA"/>
</dbReference>
<dbReference type="Gene3D" id="2.130.10.10">
    <property type="entry name" value="YVTN repeat-like/Quinoprotein amine dehydrogenase"/>
    <property type="match status" value="2"/>
</dbReference>
<sequence>MIMSATIPADSPIRDLSVVRHEGSSLIVCADRWGGVWTWSPSSGEWSGRSLPYAHAGDPVVAQFPDAENVIDMVAALSVGGKLLLAAGGDEQEPALWDLGSGELLWRTPLNGEYLADVIAFDGRFVTAQQYSEEVRLWSPDGTDTLLDEVGQVFCLGTARAGGRRLILAGGSGAHAWDAANLTELGSFYPDEGRVWAVTACALAERTAIVAVTEKGELYAWALGAEPDELLYGPVSASEGALEAVAVMTVDGRPLVVTPASDSLRLWDAADGTEAGHVNAHGHDITTMESAIVDGRGVLVTSGGDGVLRIWDESDLA</sequence>
<dbReference type="SUPFAM" id="SSF50998">
    <property type="entry name" value="Quinoprotein alcohol dehydrogenase-like"/>
    <property type="match status" value="1"/>
</dbReference>
<gene>
    <name evidence="2" type="ORF">H4W80_001200</name>
</gene>
<keyword evidence="1" id="KW-0853">WD repeat</keyword>
<name>A0ABR9LRP8_9ACTN</name>
<dbReference type="PROSITE" id="PS50082">
    <property type="entry name" value="WD_REPEATS_2"/>
    <property type="match status" value="1"/>
</dbReference>
<evidence type="ECO:0000256" key="1">
    <source>
        <dbReference type="PROSITE-ProRule" id="PRU00221"/>
    </source>
</evidence>
<dbReference type="InterPro" id="IPR015943">
    <property type="entry name" value="WD40/YVTN_repeat-like_dom_sf"/>
</dbReference>
<comment type="caution">
    <text evidence="2">The sequence shown here is derived from an EMBL/GenBank/DDBJ whole genome shotgun (WGS) entry which is preliminary data.</text>
</comment>
<evidence type="ECO:0000313" key="2">
    <source>
        <dbReference type="EMBL" id="MBE1582942.1"/>
    </source>
</evidence>
<proteinExistence type="predicted"/>
<reference evidence="2 3" key="1">
    <citation type="submission" date="2020-10" db="EMBL/GenBank/DDBJ databases">
        <title>Sequencing the genomes of 1000 actinobacteria strains.</title>
        <authorList>
            <person name="Klenk H.-P."/>
        </authorList>
    </citation>
    <scope>NUCLEOTIDE SEQUENCE [LARGE SCALE GENOMIC DNA]</scope>
    <source>
        <strain evidence="2 3">DSM 43173</strain>
    </source>
</reference>